<dbReference type="Proteomes" id="UP000797356">
    <property type="component" value="Chromosome 11"/>
</dbReference>
<protein>
    <submittedName>
        <fullName evidence="2">Uncharacterized protein</fullName>
    </submittedName>
</protein>
<feature type="signal peptide" evidence="1">
    <location>
        <begin position="1"/>
        <end position="29"/>
    </location>
</feature>
<sequence length="110" mass="12140">MSAGKMTDFSKEWATWWLPMTFLLSLVFEETFIEETLSGTSDPRSDIWMEIFGPPELLLEEDAEGRGTDSTGVADQIGITAFTDADFSFLEAFTALEEPSAAGYARIALV</sequence>
<feature type="chain" id="PRO_5035451732" evidence="1">
    <location>
        <begin position="30"/>
        <end position="110"/>
    </location>
</feature>
<evidence type="ECO:0000256" key="1">
    <source>
        <dbReference type="SAM" id="SignalP"/>
    </source>
</evidence>
<gene>
    <name evidence="2" type="ORF">COCNU_11G008340</name>
</gene>
<keyword evidence="1" id="KW-0732">Signal</keyword>
<accession>A0A8K0IP54</accession>
<dbReference type="EMBL" id="CM017882">
    <property type="protein sequence ID" value="KAG1364007.1"/>
    <property type="molecule type" value="Genomic_DNA"/>
</dbReference>
<keyword evidence="3" id="KW-1185">Reference proteome</keyword>
<proteinExistence type="predicted"/>
<reference evidence="2" key="2">
    <citation type="submission" date="2019-07" db="EMBL/GenBank/DDBJ databases">
        <authorList>
            <person name="Yang Y."/>
            <person name="Bocs S."/>
            <person name="Baudouin L."/>
        </authorList>
    </citation>
    <scope>NUCLEOTIDE SEQUENCE</scope>
    <source>
        <tissue evidence="2">Spear leaf of Hainan Tall coconut</tissue>
    </source>
</reference>
<evidence type="ECO:0000313" key="2">
    <source>
        <dbReference type="EMBL" id="KAG1364007.1"/>
    </source>
</evidence>
<comment type="caution">
    <text evidence="2">The sequence shown here is derived from an EMBL/GenBank/DDBJ whole genome shotgun (WGS) entry which is preliminary data.</text>
</comment>
<reference evidence="2" key="1">
    <citation type="journal article" date="2017" name="Gigascience">
        <title>The genome draft of coconut (Cocos nucifera).</title>
        <authorList>
            <person name="Xiao Y."/>
            <person name="Xu P."/>
            <person name="Fan H."/>
            <person name="Baudouin L."/>
            <person name="Xia W."/>
            <person name="Bocs S."/>
            <person name="Xu J."/>
            <person name="Li Q."/>
            <person name="Guo A."/>
            <person name="Zhou L."/>
            <person name="Li J."/>
            <person name="Wu Y."/>
            <person name="Ma Z."/>
            <person name="Armero A."/>
            <person name="Issali A.E."/>
            <person name="Liu N."/>
            <person name="Peng M."/>
            <person name="Yang Y."/>
        </authorList>
    </citation>
    <scope>NUCLEOTIDE SEQUENCE</scope>
    <source>
        <tissue evidence="2">Spear leaf of Hainan Tall coconut</tissue>
    </source>
</reference>
<organism evidence="2 3">
    <name type="scientific">Cocos nucifera</name>
    <name type="common">Coconut palm</name>
    <dbReference type="NCBI Taxonomy" id="13894"/>
    <lineage>
        <taxon>Eukaryota</taxon>
        <taxon>Viridiplantae</taxon>
        <taxon>Streptophyta</taxon>
        <taxon>Embryophyta</taxon>
        <taxon>Tracheophyta</taxon>
        <taxon>Spermatophyta</taxon>
        <taxon>Magnoliopsida</taxon>
        <taxon>Liliopsida</taxon>
        <taxon>Arecaceae</taxon>
        <taxon>Arecoideae</taxon>
        <taxon>Cocoseae</taxon>
        <taxon>Attaleinae</taxon>
        <taxon>Cocos</taxon>
    </lineage>
</organism>
<dbReference type="AlphaFoldDB" id="A0A8K0IP54"/>
<evidence type="ECO:0000313" key="3">
    <source>
        <dbReference type="Proteomes" id="UP000797356"/>
    </source>
</evidence>
<name>A0A8K0IP54_COCNU</name>